<dbReference type="Proteomes" id="UP000831786">
    <property type="component" value="Chromosome"/>
</dbReference>
<feature type="domain" description="Right handed beta helix" evidence="3">
    <location>
        <begin position="103"/>
        <end position="249"/>
    </location>
</feature>
<feature type="chain" id="PRO_5045661002" evidence="2">
    <location>
        <begin position="22"/>
        <end position="439"/>
    </location>
</feature>
<reference evidence="4 5" key="1">
    <citation type="submission" date="2022-04" db="EMBL/GenBank/DDBJ databases">
        <title>Leucobacter sp. isolated from rhizosphere of garlic.</title>
        <authorList>
            <person name="Won M."/>
            <person name="Lee C.-M."/>
            <person name="Woen H.-Y."/>
            <person name="Kwon S.-W."/>
        </authorList>
    </citation>
    <scope>NUCLEOTIDE SEQUENCE [LARGE SCALE GENOMIC DNA]</scope>
    <source>
        <strain evidence="4 5">H21R-40</strain>
    </source>
</reference>
<evidence type="ECO:0000259" key="3">
    <source>
        <dbReference type="Pfam" id="PF13229"/>
    </source>
</evidence>
<dbReference type="RefSeq" id="WP_244728357.1">
    <property type="nucleotide sequence ID" value="NZ_CP095045.1"/>
</dbReference>
<feature type="signal peptide" evidence="2">
    <location>
        <begin position="1"/>
        <end position="21"/>
    </location>
</feature>
<dbReference type="InterPro" id="IPR006626">
    <property type="entry name" value="PbH1"/>
</dbReference>
<organism evidence="4 5">
    <name type="scientific">Leucobacter allii</name>
    <dbReference type="NCBI Taxonomy" id="2932247"/>
    <lineage>
        <taxon>Bacteria</taxon>
        <taxon>Bacillati</taxon>
        <taxon>Actinomycetota</taxon>
        <taxon>Actinomycetes</taxon>
        <taxon>Micrococcales</taxon>
        <taxon>Microbacteriaceae</taxon>
        <taxon>Leucobacter</taxon>
    </lineage>
</organism>
<sequence>MRTLRLPLAAIAVACALLLGACSTSPGSRDADAAGGAAPRVVEVPGDADTAQAGADLLRPGDMLLLGPGTYREELVVATPDVTIRGADRNAVVFDGEGSRSQGVLVIADGVRVQNLTVHSYLYNGVLVTGMHDGAEASAHGVSGYDRLDPEEYPPLQRYAIEHVTAYNNGLYGLYAFNAQHGRIADSYASGSADSGIYVGQCEACDVVVSGNVAEGNAIGFENANASAPVTISGNRFSGNRVGMTLISNYQEAYAPQRGNEVAGNLVADNANPETPAQADGAFGIGIGIAGGQANLLRANRITGHPDAGVLLRNGEDFAASDTRVEDSVFAGNAVDVGDVSAAYAAATGNCVSPAEGVILAPAALGAADCATAASTAVAPHSPEAPAGRSFLDLPAPPAQPQLDGIAEIPDPLPDVQQHPDPATARVPEATLLQDRIRP</sequence>
<evidence type="ECO:0000313" key="5">
    <source>
        <dbReference type="Proteomes" id="UP000831786"/>
    </source>
</evidence>
<protein>
    <submittedName>
        <fullName evidence="4">Right-handed parallel beta-helix repeat-containing protein</fullName>
    </submittedName>
</protein>
<feature type="region of interest" description="Disordered" evidence="1">
    <location>
        <begin position="380"/>
        <end position="439"/>
    </location>
</feature>
<evidence type="ECO:0000256" key="1">
    <source>
        <dbReference type="SAM" id="MobiDB-lite"/>
    </source>
</evidence>
<dbReference type="SMART" id="SM00710">
    <property type="entry name" value="PbH1"/>
    <property type="match status" value="8"/>
</dbReference>
<evidence type="ECO:0000313" key="4">
    <source>
        <dbReference type="EMBL" id="UOQ57582.1"/>
    </source>
</evidence>
<dbReference type="Gene3D" id="2.160.20.10">
    <property type="entry name" value="Single-stranded right-handed beta-helix, Pectin lyase-like"/>
    <property type="match status" value="1"/>
</dbReference>
<proteinExistence type="predicted"/>
<dbReference type="InterPro" id="IPR012334">
    <property type="entry name" value="Pectin_lyas_fold"/>
</dbReference>
<accession>A0ABY4FMU0</accession>
<dbReference type="Pfam" id="PF13229">
    <property type="entry name" value="Beta_helix"/>
    <property type="match status" value="1"/>
</dbReference>
<dbReference type="InterPro" id="IPR011050">
    <property type="entry name" value="Pectin_lyase_fold/virulence"/>
</dbReference>
<evidence type="ECO:0000256" key="2">
    <source>
        <dbReference type="SAM" id="SignalP"/>
    </source>
</evidence>
<dbReference type="PROSITE" id="PS51257">
    <property type="entry name" value="PROKAR_LIPOPROTEIN"/>
    <property type="match status" value="1"/>
</dbReference>
<dbReference type="InterPro" id="IPR039448">
    <property type="entry name" value="Beta_helix"/>
</dbReference>
<keyword evidence="5" id="KW-1185">Reference proteome</keyword>
<dbReference type="EMBL" id="CP095045">
    <property type="protein sequence ID" value="UOQ57582.1"/>
    <property type="molecule type" value="Genomic_DNA"/>
</dbReference>
<dbReference type="SUPFAM" id="SSF51126">
    <property type="entry name" value="Pectin lyase-like"/>
    <property type="match status" value="1"/>
</dbReference>
<gene>
    <name evidence="4" type="ORF">MUN78_01685</name>
</gene>
<keyword evidence="2" id="KW-0732">Signal</keyword>
<name>A0ABY4FMU0_9MICO</name>